<evidence type="ECO:0000313" key="8">
    <source>
        <dbReference type="EMBL" id="OGZ43780.1"/>
    </source>
</evidence>
<dbReference type="InterPro" id="IPR000352">
    <property type="entry name" value="Pep_chain_release_fac_I"/>
</dbReference>
<comment type="PTM">
    <text evidence="4">Methylated by PrmC. Methylation increases the termination efficiency of RF2.</text>
</comment>
<dbReference type="PROSITE" id="PS00745">
    <property type="entry name" value="RF_PROK_I"/>
    <property type="match status" value="1"/>
</dbReference>
<dbReference type="PANTHER" id="PTHR43116:SF3">
    <property type="entry name" value="CLASS I PEPTIDE CHAIN RELEASE FACTOR"/>
    <property type="match status" value="1"/>
</dbReference>
<proteinExistence type="inferred from homology"/>
<evidence type="ECO:0000256" key="1">
    <source>
        <dbReference type="ARBA" id="ARBA00010835"/>
    </source>
</evidence>
<evidence type="ECO:0000313" key="9">
    <source>
        <dbReference type="Proteomes" id="UP000176700"/>
    </source>
</evidence>
<dbReference type="AlphaFoldDB" id="A0A1G2G1M3"/>
<protein>
    <recommendedName>
        <fullName evidence="4 5">Peptide chain release factor 2</fullName>
        <shortName evidence="4">RF-2</shortName>
    </recommendedName>
</protein>
<evidence type="ECO:0000256" key="5">
    <source>
        <dbReference type="NCBIfam" id="TIGR00020"/>
    </source>
</evidence>
<feature type="modified residue" description="N5-methylglutamine" evidence="4">
    <location>
        <position position="233"/>
    </location>
</feature>
<keyword evidence="2 4" id="KW-0488">Methylation</keyword>
<reference evidence="8 9" key="1">
    <citation type="journal article" date="2016" name="Nat. Commun.">
        <title>Thousands of microbial genomes shed light on interconnected biogeochemical processes in an aquifer system.</title>
        <authorList>
            <person name="Anantharaman K."/>
            <person name="Brown C.T."/>
            <person name="Hug L.A."/>
            <person name="Sharon I."/>
            <person name="Castelle C.J."/>
            <person name="Probst A.J."/>
            <person name="Thomas B.C."/>
            <person name="Singh A."/>
            <person name="Wilkins M.J."/>
            <person name="Karaoz U."/>
            <person name="Brodie E.L."/>
            <person name="Williams K.H."/>
            <person name="Hubbard S.S."/>
            <person name="Banfield J.F."/>
        </authorList>
    </citation>
    <scope>NUCLEOTIDE SEQUENCE [LARGE SCALE GENOMIC DNA]</scope>
</reference>
<dbReference type="Gene3D" id="1.20.58.410">
    <property type="entry name" value="Release factor"/>
    <property type="match status" value="1"/>
</dbReference>
<comment type="subcellular location">
    <subcellularLocation>
        <location evidence="4">Cytoplasm</location>
    </subcellularLocation>
</comment>
<sequence length="352" mass="40037">MKSASRRTVFDLSVKQEELHKLEQETQKEGFWRDQKHAQELTSRIAELKEDCTRWEKLQKDTSELLELAALHDESLAGDIEDRYNALYKEYVDAEKKLFLSGPHDKGSTVVSLYAGAGGQDAEEWAAILYRMYTRVSERKGWRHTILHEHRNEHGGLKNATIEMIGPYAYGLLKKERGVHRLVRISPYSAKKLRHTSFAFVEVLPVFTETGNIDIKAEDLDVSFARSSGPGGQNVNKRSTAVRLMHKPTGIQVHVDSGRSQSGNREKALKILEAKLMHVMETTKKKEVESIKGANPVKIEWGNQIRSYVFHPYKLVKDHRTNVETSSVDEVLDGVIDAFIDAEIRLEVGTKK</sequence>
<dbReference type="Gene3D" id="3.30.160.20">
    <property type="match status" value="1"/>
</dbReference>
<evidence type="ECO:0000256" key="6">
    <source>
        <dbReference type="SAM" id="Coils"/>
    </source>
</evidence>
<keyword evidence="4" id="KW-0963">Cytoplasm</keyword>
<evidence type="ECO:0000256" key="2">
    <source>
        <dbReference type="ARBA" id="ARBA00022481"/>
    </source>
</evidence>
<organism evidence="8 9">
    <name type="scientific">Candidatus Ryanbacteria bacterium RIFCSPHIGHO2_01_45_13</name>
    <dbReference type="NCBI Taxonomy" id="1802112"/>
    <lineage>
        <taxon>Bacteria</taxon>
        <taxon>Candidatus Ryaniibacteriota</taxon>
    </lineage>
</organism>
<dbReference type="GO" id="GO:0005737">
    <property type="term" value="C:cytoplasm"/>
    <property type="evidence" value="ECO:0007669"/>
    <property type="project" value="UniProtKB-SubCell"/>
</dbReference>
<dbReference type="InterPro" id="IPR004374">
    <property type="entry name" value="PrfB"/>
</dbReference>
<dbReference type="SUPFAM" id="SSF75620">
    <property type="entry name" value="Release factor"/>
    <property type="match status" value="1"/>
</dbReference>
<comment type="caution">
    <text evidence="8">The sequence shown here is derived from an EMBL/GenBank/DDBJ whole genome shotgun (WGS) entry which is preliminary data.</text>
</comment>
<dbReference type="InterPro" id="IPR045853">
    <property type="entry name" value="Pep_chain_release_fac_I_sf"/>
</dbReference>
<dbReference type="GO" id="GO:0016149">
    <property type="term" value="F:translation release factor activity, codon specific"/>
    <property type="evidence" value="ECO:0007669"/>
    <property type="project" value="UniProtKB-UniRule"/>
</dbReference>
<evidence type="ECO:0000256" key="4">
    <source>
        <dbReference type="HAMAP-Rule" id="MF_00094"/>
    </source>
</evidence>
<dbReference type="Proteomes" id="UP000176700">
    <property type="component" value="Unassembled WGS sequence"/>
</dbReference>
<gene>
    <name evidence="4" type="primary">prfB</name>
    <name evidence="8" type="ORF">A2W41_04590</name>
</gene>
<feature type="coiled-coil region" evidence="6">
    <location>
        <begin position="38"/>
        <end position="97"/>
    </location>
</feature>
<dbReference type="Pfam" id="PF03462">
    <property type="entry name" value="PCRF"/>
    <property type="match status" value="1"/>
</dbReference>
<dbReference type="HAMAP" id="MF_00094">
    <property type="entry name" value="Rel_fac_2"/>
    <property type="match status" value="1"/>
</dbReference>
<dbReference type="Pfam" id="PF00472">
    <property type="entry name" value="RF-1"/>
    <property type="match status" value="1"/>
</dbReference>
<dbReference type="InterPro" id="IPR005139">
    <property type="entry name" value="PCRF"/>
</dbReference>
<evidence type="ECO:0000259" key="7">
    <source>
        <dbReference type="PROSITE" id="PS00745"/>
    </source>
</evidence>
<name>A0A1G2G1M3_9BACT</name>
<keyword evidence="3 4" id="KW-0648">Protein biosynthesis</keyword>
<comment type="function">
    <text evidence="4">Peptide chain release factor 2 directs the termination of translation in response to the peptide chain termination codons UGA and UAA.</text>
</comment>
<dbReference type="PANTHER" id="PTHR43116">
    <property type="entry name" value="PEPTIDE CHAIN RELEASE FACTOR 2"/>
    <property type="match status" value="1"/>
</dbReference>
<evidence type="ECO:0000256" key="3">
    <source>
        <dbReference type="ARBA" id="ARBA00022917"/>
    </source>
</evidence>
<accession>A0A1G2G1M3</accession>
<keyword evidence="6" id="KW-0175">Coiled coil</keyword>
<comment type="similarity">
    <text evidence="1 4">Belongs to the prokaryotic/mitochondrial release factor family.</text>
</comment>
<dbReference type="SMART" id="SM00937">
    <property type="entry name" value="PCRF"/>
    <property type="match status" value="1"/>
</dbReference>
<dbReference type="NCBIfam" id="TIGR00020">
    <property type="entry name" value="prfB"/>
    <property type="match status" value="1"/>
</dbReference>
<dbReference type="Gene3D" id="3.30.70.1660">
    <property type="match status" value="1"/>
</dbReference>
<dbReference type="EMBL" id="MHNI01000003">
    <property type="protein sequence ID" value="OGZ43780.1"/>
    <property type="molecule type" value="Genomic_DNA"/>
</dbReference>
<feature type="domain" description="Prokaryotic-type class I peptide chain release factors" evidence="7">
    <location>
        <begin position="226"/>
        <end position="242"/>
    </location>
</feature>